<gene>
    <name evidence="1" type="ORF">SAMN05216366_104120</name>
</gene>
<accession>A0A1H0P5C7</accession>
<dbReference type="EMBL" id="FNJQ01000004">
    <property type="protein sequence ID" value="SDP00232.1"/>
    <property type="molecule type" value="Genomic_DNA"/>
</dbReference>
<dbReference type="AlphaFoldDB" id="A0A1H0P5C7"/>
<proteinExistence type="predicted"/>
<organism evidence="1 2">
    <name type="scientific">Selenomonas ruminantium</name>
    <dbReference type="NCBI Taxonomy" id="971"/>
    <lineage>
        <taxon>Bacteria</taxon>
        <taxon>Bacillati</taxon>
        <taxon>Bacillota</taxon>
        <taxon>Negativicutes</taxon>
        <taxon>Selenomonadales</taxon>
        <taxon>Selenomonadaceae</taxon>
        <taxon>Selenomonas</taxon>
    </lineage>
</organism>
<evidence type="ECO:0000313" key="2">
    <source>
        <dbReference type="Proteomes" id="UP000182412"/>
    </source>
</evidence>
<dbReference type="Proteomes" id="UP000182412">
    <property type="component" value="Unassembled WGS sequence"/>
</dbReference>
<protein>
    <submittedName>
        <fullName evidence="1">Uncharacterized protein</fullName>
    </submittedName>
</protein>
<name>A0A1H0P5C7_SELRU</name>
<sequence>MKKLEPCDICGGRMRIIHKVFWWIECQECGRKTICAPPNTDARMACIERWNNLERDEK</sequence>
<reference evidence="1 2" key="1">
    <citation type="submission" date="2016-10" db="EMBL/GenBank/DDBJ databases">
        <authorList>
            <person name="de Groot N.N."/>
        </authorList>
    </citation>
    <scope>NUCLEOTIDE SEQUENCE [LARGE SCALE GENOMIC DNA]</scope>
    <source>
        <strain evidence="1 2">S137</strain>
    </source>
</reference>
<evidence type="ECO:0000313" key="1">
    <source>
        <dbReference type="EMBL" id="SDP00232.1"/>
    </source>
</evidence>